<keyword evidence="2" id="KW-0396">Initiation factor</keyword>
<sequence length="220" mass="24708">MEAIKSMSSGDLKEFDPNSKKPRRGNKKVDDEEQVQQEGLPQTYVDIPLPSTAGLAPKSWVEDDKNTGQERDYTYAELLKRIYDLLNIKGDTERVGIDPPEVGRIGSRKIGWTNFAANCNQISRKTKHVQAFVLTELGTDGSIGADGKLVIRGRYGSKQLENLLRKYILEYVMCKSCKQVNTELQKENRLTFVVCNSCGSRTSVQSIRGGYQVQKKRVAT</sequence>
<dbReference type="EMBL" id="GIBP01007353">
    <property type="protein sequence ID" value="NDV36322.1"/>
    <property type="molecule type" value="Transcribed_RNA"/>
</dbReference>
<evidence type="ECO:0000259" key="5">
    <source>
        <dbReference type="SMART" id="SM00653"/>
    </source>
</evidence>
<comment type="similarity">
    <text evidence="1">Belongs to the eIF-2-beta/eIF-5 family.</text>
</comment>
<dbReference type="SUPFAM" id="SSF100966">
    <property type="entry name" value="Translation initiation factor 2 beta, aIF2beta, N-terminal domain"/>
    <property type="match status" value="1"/>
</dbReference>
<evidence type="ECO:0000256" key="2">
    <source>
        <dbReference type="ARBA" id="ARBA00022540"/>
    </source>
</evidence>
<name>A0A6B2LGX1_9EUKA</name>
<organism evidence="6">
    <name type="scientific">Arcella intermedia</name>
    <dbReference type="NCBI Taxonomy" id="1963864"/>
    <lineage>
        <taxon>Eukaryota</taxon>
        <taxon>Amoebozoa</taxon>
        <taxon>Tubulinea</taxon>
        <taxon>Elardia</taxon>
        <taxon>Arcellinida</taxon>
        <taxon>Sphaerothecina</taxon>
        <taxon>Arcellidae</taxon>
        <taxon>Arcella</taxon>
    </lineage>
</organism>
<proteinExistence type="inferred from homology"/>
<dbReference type="AlphaFoldDB" id="A0A6B2LGX1"/>
<dbReference type="InterPro" id="IPR016189">
    <property type="entry name" value="Transl_init_fac_IF2/IF5_N"/>
</dbReference>
<dbReference type="SUPFAM" id="SSF75689">
    <property type="entry name" value="Zinc-binding domain of translation initiation factor 2 beta"/>
    <property type="match status" value="1"/>
</dbReference>
<dbReference type="GO" id="GO:0003729">
    <property type="term" value="F:mRNA binding"/>
    <property type="evidence" value="ECO:0007669"/>
    <property type="project" value="TreeGrafter"/>
</dbReference>
<feature type="region of interest" description="Disordered" evidence="4">
    <location>
        <begin position="1"/>
        <end position="50"/>
    </location>
</feature>
<dbReference type="GO" id="GO:0001731">
    <property type="term" value="P:formation of translation preinitiation complex"/>
    <property type="evidence" value="ECO:0007669"/>
    <property type="project" value="TreeGrafter"/>
</dbReference>
<dbReference type="InterPro" id="IPR045196">
    <property type="entry name" value="IF2/IF5"/>
</dbReference>
<dbReference type="Gene3D" id="3.30.30.170">
    <property type="match status" value="1"/>
</dbReference>
<keyword evidence="3" id="KW-0648">Protein biosynthesis</keyword>
<evidence type="ECO:0000256" key="4">
    <source>
        <dbReference type="SAM" id="MobiDB-lite"/>
    </source>
</evidence>
<reference evidence="6" key="1">
    <citation type="journal article" date="2020" name="J. Eukaryot. Microbiol.">
        <title>De novo Sequencing, Assembly and Annotation of the Transcriptome for the Free-Living Testate Amoeba Arcella intermedia.</title>
        <authorList>
            <person name="Ribeiro G.M."/>
            <person name="Porfirio-Sousa A.L."/>
            <person name="Maurer-Alcala X.X."/>
            <person name="Katz L.A."/>
            <person name="Lahr D.J.G."/>
        </authorList>
    </citation>
    <scope>NUCLEOTIDE SEQUENCE</scope>
</reference>
<evidence type="ECO:0000313" key="6">
    <source>
        <dbReference type="EMBL" id="NDV36322.1"/>
    </source>
</evidence>
<dbReference type="Pfam" id="PF01873">
    <property type="entry name" value="eIF-5_eIF-2B"/>
    <property type="match status" value="1"/>
</dbReference>
<dbReference type="GO" id="GO:0005850">
    <property type="term" value="C:eukaryotic translation initiation factor 2 complex"/>
    <property type="evidence" value="ECO:0007669"/>
    <property type="project" value="TreeGrafter"/>
</dbReference>
<feature type="domain" description="Translation initiation factor IF2/IF5" evidence="5">
    <location>
        <begin position="92"/>
        <end position="201"/>
    </location>
</feature>
<evidence type="ECO:0000256" key="3">
    <source>
        <dbReference type="ARBA" id="ARBA00022917"/>
    </source>
</evidence>
<dbReference type="GO" id="GO:0031369">
    <property type="term" value="F:translation initiation factor binding"/>
    <property type="evidence" value="ECO:0007669"/>
    <property type="project" value="TreeGrafter"/>
</dbReference>
<dbReference type="PANTHER" id="PTHR23001">
    <property type="entry name" value="EUKARYOTIC TRANSLATION INITIATION FACTOR"/>
    <property type="match status" value="1"/>
</dbReference>
<dbReference type="InterPro" id="IPR016190">
    <property type="entry name" value="Transl_init_fac_IF2/IF5_Zn-bd"/>
</dbReference>
<dbReference type="GO" id="GO:0003743">
    <property type="term" value="F:translation initiation factor activity"/>
    <property type="evidence" value="ECO:0007669"/>
    <property type="project" value="UniProtKB-KW"/>
</dbReference>
<dbReference type="PANTHER" id="PTHR23001:SF3">
    <property type="entry name" value="EUKARYOTIC TRANSLATION INITIATION FACTOR 2 SUBUNIT 2"/>
    <property type="match status" value="1"/>
</dbReference>
<dbReference type="InterPro" id="IPR002735">
    <property type="entry name" value="Transl_init_fac_IF2/IF5_dom"/>
</dbReference>
<protein>
    <recommendedName>
        <fullName evidence="5">Translation initiation factor IF2/IF5 domain-containing protein</fullName>
    </recommendedName>
</protein>
<dbReference type="FunFam" id="3.30.30.170:FF:000001">
    <property type="entry name" value="Eukaryotic translation initiation factor 2 subunit"/>
    <property type="match status" value="1"/>
</dbReference>
<accession>A0A6B2LGX1</accession>
<dbReference type="SMART" id="SM00653">
    <property type="entry name" value="eIF2B_5"/>
    <property type="match status" value="1"/>
</dbReference>
<evidence type="ECO:0000256" key="1">
    <source>
        <dbReference type="ARBA" id="ARBA00010397"/>
    </source>
</evidence>